<comment type="similarity">
    <text evidence="2 8">Belongs to the inorganic phosphate transporter (PiT) (TC 2.A.20) family.</text>
</comment>
<feature type="transmembrane region" description="Helical" evidence="8">
    <location>
        <begin position="93"/>
        <end position="112"/>
    </location>
</feature>
<dbReference type="GO" id="GO:0005315">
    <property type="term" value="F:phosphate transmembrane transporter activity"/>
    <property type="evidence" value="ECO:0007669"/>
    <property type="project" value="InterPro"/>
</dbReference>
<evidence type="ECO:0000256" key="4">
    <source>
        <dbReference type="ARBA" id="ARBA00022592"/>
    </source>
</evidence>
<evidence type="ECO:0000256" key="6">
    <source>
        <dbReference type="ARBA" id="ARBA00022989"/>
    </source>
</evidence>
<dbReference type="InterPro" id="IPR001204">
    <property type="entry name" value="Phos_transporter"/>
</dbReference>
<evidence type="ECO:0000256" key="1">
    <source>
        <dbReference type="ARBA" id="ARBA00004141"/>
    </source>
</evidence>
<feature type="transmembrane region" description="Helical" evidence="8">
    <location>
        <begin position="57"/>
        <end position="81"/>
    </location>
</feature>
<keyword evidence="6 8" id="KW-1133">Transmembrane helix</keyword>
<reference evidence="9" key="1">
    <citation type="submission" date="2020-03" db="EMBL/GenBank/DDBJ databases">
        <title>Transcriptomic Profiling of the Digestive Tract of the Rat Flea, Xenopsylla cheopis, Following Blood Feeding and Infection with Yersinia pestis.</title>
        <authorList>
            <person name="Bland D.M."/>
            <person name="Martens C.A."/>
            <person name="Virtaneva K."/>
            <person name="Kanakabandi K."/>
            <person name="Long D."/>
            <person name="Rosenke R."/>
            <person name="Saturday G.A."/>
            <person name="Hoyt F.H."/>
            <person name="Bruno D.P."/>
            <person name="Ribeiro J.M.C."/>
            <person name="Hinnebusch J."/>
        </authorList>
    </citation>
    <scope>NUCLEOTIDE SEQUENCE</scope>
</reference>
<dbReference type="GO" id="GO:0035435">
    <property type="term" value="P:phosphate ion transmembrane transport"/>
    <property type="evidence" value="ECO:0007669"/>
    <property type="project" value="TreeGrafter"/>
</dbReference>
<feature type="transmembrane region" description="Helical" evidence="8">
    <location>
        <begin position="124"/>
        <end position="149"/>
    </location>
</feature>
<evidence type="ECO:0000256" key="3">
    <source>
        <dbReference type="ARBA" id="ARBA00022448"/>
    </source>
</evidence>
<keyword evidence="7 8" id="KW-0472">Membrane</keyword>
<dbReference type="GO" id="GO:0016020">
    <property type="term" value="C:membrane"/>
    <property type="evidence" value="ECO:0007669"/>
    <property type="project" value="UniProtKB-SubCell"/>
</dbReference>
<name>A0A6M2DXZ4_XENCH</name>
<comment type="function">
    <text evidence="8">Sodium-phosphate symporter.</text>
</comment>
<comment type="subcellular location">
    <subcellularLocation>
        <location evidence="1 8">Membrane</location>
        <topology evidence="1 8">Multi-pass membrane protein</topology>
    </subcellularLocation>
</comment>
<evidence type="ECO:0000256" key="8">
    <source>
        <dbReference type="RuleBase" id="RU363058"/>
    </source>
</evidence>
<dbReference type="PANTHER" id="PTHR11101">
    <property type="entry name" value="PHOSPHATE TRANSPORTER"/>
    <property type="match status" value="1"/>
</dbReference>
<feature type="transmembrane region" description="Helical" evidence="8">
    <location>
        <begin position="343"/>
        <end position="362"/>
    </location>
</feature>
<keyword evidence="3 8" id="KW-0813">Transport</keyword>
<dbReference type="PANTHER" id="PTHR11101:SF80">
    <property type="entry name" value="PHOSPHATE TRANSPORTER"/>
    <property type="match status" value="1"/>
</dbReference>
<evidence type="ECO:0000256" key="7">
    <source>
        <dbReference type="ARBA" id="ARBA00023136"/>
    </source>
</evidence>
<accession>A0A6M2DXZ4</accession>
<feature type="transmembrane region" description="Helical" evidence="8">
    <location>
        <begin position="484"/>
        <end position="505"/>
    </location>
</feature>
<keyword evidence="5 8" id="KW-0812">Transmembrane</keyword>
<keyword evidence="4 8" id="KW-0592">Phosphate transport</keyword>
<proteinExistence type="inferred from homology"/>
<feature type="transmembrane region" description="Helical" evidence="8">
    <location>
        <begin position="395"/>
        <end position="413"/>
    </location>
</feature>
<organism evidence="9">
    <name type="scientific">Xenopsylla cheopis</name>
    <name type="common">Oriental rat flea</name>
    <name type="synonym">Pulex cheopis</name>
    <dbReference type="NCBI Taxonomy" id="163159"/>
    <lineage>
        <taxon>Eukaryota</taxon>
        <taxon>Metazoa</taxon>
        <taxon>Ecdysozoa</taxon>
        <taxon>Arthropoda</taxon>
        <taxon>Hexapoda</taxon>
        <taxon>Insecta</taxon>
        <taxon>Pterygota</taxon>
        <taxon>Neoptera</taxon>
        <taxon>Endopterygota</taxon>
        <taxon>Siphonaptera</taxon>
        <taxon>Pulicidae</taxon>
        <taxon>Xenopsyllinae</taxon>
        <taxon>Xenopsylla</taxon>
    </lineage>
</organism>
<sequence>MLGCIASLGGSAICMLLATFLRLPISATHSIVGSTAGFSLVARGTGGLHWSTLSSIVASWFISPALSGTISVCIYFLIRTFILRAKDPLRNGFRSIAVFYGVTVFINVFSIVHDGPKLFHLDNIAVWISVCLALGFGLVAGILAQLFILPWQKRKIAEDSVMFTVGDSSAEPSLNNSPTTEKKLAINDNNILVPEIIESHEMLQLGKKDLGKQNDVEVGNKVSPKVKNIFASLDDMDLTITSLNYIDDNGGKNNLKQNEKAQNGTAVKFDNGLKIVETTESEKLSNNLLIAPQSLMVNNMSATSKDMRSMDSAATLNSQMSGTAPLLKHKNQVRVMTPHEDRAVSRLFSFLQVLTAVFGSFAHGGNDVSNAIGPIIAMWLIFADGNVLQKSETPIGILLFGGFGMVTGLWVWGRRVIQTIGEDLTSITPSTGFTIEIGSACTVLLASKLGLPISTTHCKVGSVVFVGWASAEKGVDWSLFRNIVFAWIVTVPLAALLSGGIMYVLRITAL</sequence>
<protein>
    <recommendedName>
        <fullName evidence="8">Phosphate transporter</fullName>
    </recommendedName>
</protein>
<evidence type="ECO:0000256" key="2">
    <source>
        <dbReference type="ARBA" id="ARBA00009916"/>
    </source>
</evidence>
<dbReference type="Pfam" id="PF01384">
    <property type="entry name" value="PHO4"/>
    <property type="match status" value="1"/>
</dbReference>
<evidence type="ECO:0000256" key="5">
    <source>
        <dbReference type="ARBA" id="ARBA00022692"/>
    </source>
</evidence>
<dbReference type="AlphaFoldDB" id="A0A6M2DXZ4"/>
<evidence type="ECO:0000313" key="9">
    <source>
        <dbReference type="EMBL" id="NOV49958.1"/>
    </source>
</evidence>
<dbReference type="EMBL" id="GIIL01006232">
    <property type="protein sequence ID" value="NOV49958.1"/>
    <property type="molecule type" value="Transcribed_RNA"/>
</dbReference>